<dbReference type="InterPro" id="IPR000843">
    <property type="entry name" value="HTH_LacI"/>
</dbReference>
<evidence type="ECO:0000259" key="5">
    <source>
        <dbReference type="PROSITE" id="PS50932"/>
    </source>
</evidence>
<protein>
    <submittedName>
        <fullName evidence="6">DNA-binding LacI/PurR family transcriptional regulator</fullName>
    </submittedName>
</protein>
<dbReference type="PANTHER" id="PTHR30146:SF147">
    <property type="entry name" value="HTH-TYPE TRANSCRIPTIONAL REGULATOR DEGA"/>
    <property type="match status" value="1"/>
</dbReference>
<evidence type="ECO:0000313" key="6">
    <source>
        <dbReference type="EMBL" id="MBE1612481.1"/>
    </source>
</evidence>
<comment type="caution">
    <text evidence="6">The sequence shown here is derived from an EMBL/GenBank/DDBJ whole genome shotgun (WGS) entry which is preliminary data.</text>
</comment>
<dbReference type="InterPro" id="IPR010982">
    <property type="entry name" value="Lambda_DNA-bd_dom_sf"/>
</dbReference>
<dbReference type="CDD" id="cd01392">
    <property type="entry name" value="HTH_LacI"/>
    <property type="match status" value="1"/>
</dbReference>
<dbReference type="PANTHER" id="PTHR30146">
    <property type="entry name" value="LACI-RELATED TRANSCRIPTIONAL REPRESSOR"/>
    <property type="match status" value="1"/>
</dbReference>
<organism evidence="6 7">
    <name type="scientific">Actinopolymorpha pittospori</name>
    <dbReference type="NCBI Taxonomy" id="648752"/>
    <lineage>
        <taxon>Bacteria</taxon>
        <taxon>Bacillati</taxon>
        <taxon>Actinomycetota</taxon>
        <taxon>Actinomycetes</taxon>
        <taxon>Propionibacteriales</taxon>
        <taxon>Actinopolymorphaceae</taxon>
        <taxon>Actinopolymorpha</taxon>
    </lineage>
</organism>
<gene>
    <name evidence="6" type="ORF">HEB94_009329</name>
</gene>
<dbReference type="Gene3D" id="3.40.50.2300">
    <property type="match status" value="2"/>
</dbReference>
<dbReference type="Proteomes" id="UP000638648">
    <property type="component" value="Unassembled WGS sequence"/>
</dbReference>
<accession>A0A927RPU4</accession>
<keyword evidence="2 6" id="KW-0238">DNA-binding</keyword>
<dbReference type="SMART" id="SM00354">
    <property type="entry name" value="HTH_LACI"/>
    <property type="match status" value="1"/>
</dbReference>
<dbReference type="RefSeq" id="WP_192755518.1">
    <property type="nucleotide sequence ID" value="NZ_BAABJL010000194.1"/>
</dbReference>
<dbReference type="Pfam" id="PF13377">
    <property type="entry name" value="Peripla_BP_3"/>
    <property type="match status" value="1"/>
</dbReference>
<dbReference type="InterPro" id="IPR028082">
    <property type="entry name" value="Peripla_BP_I"/>
</dbReference>
<evidence type="ECO:0000256" key="2">
    <source>
        <dbReference type="ARBA" id="ARBA00023125"/>
    </source>
</evidence>
<proteinExistence type="predicted"/>
<dbReference type="PROSITE" id="PS50932">
    <property type="entry name" value="HTH_LACI_2"/>
    <property type="match status" value="1"/>
</dbReference>
<evidence type="ECO:0000256" key="4">
    <source>
        <dbReference type="SAM" id="MobiDB-lite"/>
    </source>
</evidence>
<dbReference type="GO" id="GO:0000976">
    <property type="term" value="F:transcription cis-regulatory region binding"/>
    <property type="evidence" value="ECO:0007669"/>
    <property type="project" value="TreeGrafter"/>
</dbReference>
<evidence type="ECO:0000256" key="3">
    <source>
        <dbReference type="ARBA" id="ARBA00023163"/>
    </source>
</evidence>
<evidence type="ECO:0000256" key="1">
    <source>
        <dbReference type="ARBA" id="ARBA00023015"/>
    </source>
</evidence>
<dbReference type="Gene3D" id="1.10.260.40">
    <property type="entry name" value="lambda repressor-like DNA-binding domains"/>
    <property type="match status" value="1"/>
</dbReference>
<dbReference type="PROSITE" id="PS00356">
    <property type="entry name" value="HTH_LACI_1"/>
    <property type="match status" value="1"/>
</dbReference>
<evidence type="ECO:0000313" key="7">
    <source>
        <dbReference type="Proteomes" id="UP000638648"/>
    </source>
</evidence>
<dbReference type="InterPro" id="IPR046335">
    <property type="entry name" value="LacI/GalR-like_sensor"/>
</dbReference>
<keyword evidence="7" id="KW-1185">Reference proteome</keyword>
<dbReference type="AlphaFoldDB" id="A0A927RPU4"/>
<feature type="region of interest" description="Disordered" evidence="4">
    <location>
        <begin position="326"/>
        <end position="390"/>
    </location>
</feature>
<dbReference type="EMBL" id="JADBEM010000001">
    <property type="protein sequence ID" value="MBE1612481.1"/>
    <property type="molecule type" value="Genomic_DNA"/>
</dbReference>
<reference evidence="6" key="1">
    <citation type="submission" date="2020-10" db="EMBL/GenBank/DDBJ databases">
        <title>Sequencing the genomes of 1000 actinobacteria strains.</title>
        <authorList>
            <person name="Klenk H.-P."/>
        </authorList>
    </citation>
    <scope>NUCLEOTIDE SEQUENCE</scope>
    <source>
        <strain evidence="6">DSM 45354</strain>
    </source>
</reference>
<dbReference type="GO" id="GO:0003700">
    <property type="term" value="F:DNA-binding transcription factor activity"/>
    <property type="evidence" value="ECO:0007669"/>
    <property type="project" value="TreeGrafter"/>
</dbReference>
<keyword evidence="3" id="KW-0804">Transcription</keyword>
<sequence>MKREVTIRDVAQAARVSPSTVSNLLNGRDARMRPGTRERITRTIHELGYRPSRVARQLRTGRAHVVGLVVPSVANPFWGGFARAVESAAAAHGRQVLLCNSERDPDRERGYVEELWAGGARSVVLGTSLPSLEHLASFVERGLRLVAFDREPQPADPASLRGVSVDNLCGGRLATRHLLDLGHTRIAFLSGAIATVSRQRRLAGYTEALTDAGIAVRAEFVWADEGVGYGDIDAAELGRRGMETLLALPEPPTGVVAINDMYAMGACAAVRAAGLAVPGTPGEPGVSVVGFDDVMLAGLFHPPLTTVRQPLTEMAAAALAALDEMERDGEQVAEGDGPHNADGAHNGDGAHEGAAASGVPVDVPRRSVLMTPELVVRSSTVALDSPRARP</sequence>
<dbReference type="SUPFAM" id="SSF47413">
    <property type="entry name" value="lambda repressor-like DNA-binding domains"/>
    <property type="match status" value="1"/>
</dbReference>
<feature type="domain" description="HTH lacI-type" evidence="5">
    <location>
        <begin position="5"/>
        <end position="60"/>
    </location>
</feature>
<dbReference type="Pfam" id="PF00356">
    <property type="entry name" value="LacI"/>
    <property type="match status" value="1"/>
</dbReference>
<name>A0A927RPU4_9ACTN</name>
<dbReference type="SUPFAM" id="SSF53822">
    <property type="entry name" value="Periplasmic binding protein-like I"/>
    <property type="match status" value="1"/>
</dbReference>
<keyword evidence="1" id="KW-0805">Transcription regulation</keyword>